<organism evidence="1 2">
    <name type="scientific">Dendrothele bispora (strain CBS 962.96)</name>
    <dbReference type="NCBI Taxonomy" id="1314807"/>
    <lineage>
        <taxon>Eukaryota</taxon>
        <taxon>Fungi</taxon>
        <taxon>Dikarya</taxon>
        <taxon>Basidiomycota</taxon>
        <taxon>Agaricomycotina</taxon>
        <taxon>Agaricomycetes</taxon>
        <taxon>Agaricomycetidae</taxon>
        <taxon>Agaricales</taxon>
        <taxon>Agaricales incertae sedis</taxon>
        <taxon>Dendrothele</taxon>
    </lineage>
</organism>
<keyword evidence="2" id="KW-1185">Reference proteome</keyword>
<reference evidence="1 2" key="1">
    <citation type="journal article" date="2019" name="Nat. Ecol. Evol.">
        <title>Megaphylogeny resolves global patterns of mushroom evolution.</title>
        <authorList>
            <person name="Varga T."/>
            <person name="Krizsan K."/>
            <person name="Foldi C."/>
            <person name="Dima B."/>
            <person name="Sanchez-Garcia M."/>
            <person name="Sanchez-Ramirez S."/>
            <person name="Szollosi G.J."/>
            <person name="Szarkandi J.G."/>
            <person name="Papp V."/>
            <person name="Albert L."/>
            <person name="Andreopoulos W."/>
            <person name="Angelini C."/>
            <person name="Antonin V."/>
            <person name="Barry K.W."/>
            <person name="Bougher N.L."/>
            <person name="Buchanan P."/>
            <person name="Buyck B."/>
            <person name="Bense V."/>
            <person name="Catcheside P."/>
            <person name="Chovatia M."/>
            <person name="Cooper J."/>
            <person name="Damon W."/>
            <person name="Desjardin D."/>
            <person name="Finy P."/>
            <person name="Geml J."/>
            <person name="Haridas S."/>
            <person name="Hughes K."/>
            <person name="Justo A."/>
            <person name="Karasinski D."/>
            <person name="Kautmanova I."/>
            <person name="Kiss B."/>
            <person name="Kocsube S."/>
            <person name="Kotiranta H."/>
            <person name="LaButti K.M."/>
            <person name="Lechner B.E."/>
            <person name="Liimatainen K."/>
            <person name="Lipzen A."/>
            <person name="Lukacs Z."/>
            <person name="Mihaltcheva S."/>
            <person name="Morgado L.N."/>
            <person name="Niskanen T."/>
            <person name="Noordeloos M.E."/>
            <person name="Ohm R.A."/>
            <person name="Ortiz-Santana B."/>
            <person name="Ovrebo C."/>
            <person name="Racz N."/>
            <person name="Riley R."/>
            <person name="Savchenko A."/>
            <person name="Shiryaev A."/>
            <person name="Soop K."/>
            <person name="Spirin V."/>
            <person name="Szebenyi C."/>
            <person name="Tomsovsky M."/>
            <person name="Tulloss R.E."/>
            <person name="Uehling J."/>
            <person name="Grigoriev I.V."/>
            <person name="Vagvolgyi C."/>
            <person name="Papp T."/>
            <person name="Martin F.M."/>
            <person name="Miettinen O."/>
            <person name="Hibbett D.S."/>
            <person name="Nagy L.G."/>
        </authorList>
    </citation>
    <scope>NUCLEOTIDE SEQUENCE [LARGE SCALE GENOMIC DNA]</scope>
    <source>
        <strain evidence="1 2">CBS 962.96</strain>
    </source>
</reference>
<proteinExistence type="predicted"/>
<name>A0A4S8MYW2_DENBC</name>
<sequence>MPDHHTLLGSCPCTIPLLIHTILPPLTRHTRIQADRQMECIVRKAILLIPCIPIRTPFQATSYRIHPGRTTTYNQATFEEYLQHQAIPPGINNIIASKVVQWIPHYRAHGRDQYSSNRNEATDIICKVQRPIFPTLAKCTIMVRATA</sequence>
<dbReference type="AlphaFoldDB" id="A0A4S8MYW2"/>
<dbReference type="EMBL" id="ML179035">
    <property type="protein sequence ID" value="THV08648.1"/>
    <property type="molecule type" value="Genomic_DNA"/>
</dbReference>
<dbReference type="Proteomes" id="UP000297245">
    <property type="component" value="Unassembled WGS sequence"/>
</dbReference>
<accession>A0A4S8MYW2</accession>
<protein>
    <submittedName>
        <fullName evidence="1">Uncharacterized protein</fullName>
    </submittedName>
</protein>
<gene>
    <name evidence="1" type="ORF">K435DRAFT_772091</name>
</gene>
<evidence type="ECO:0000313" key="1">
    <source>
        <dbReference type="EMBL" id="THV08648.1"/>
    </source>
</evidence>
<evidence type="ECO:0000313" key="2">
    <source>
        <dbReference type="Proteomes" id="UP000297245"/>
    </source>
</evidence>